<dbReference type="OrthoDB" id="2246451at2759"/>
<protein>
    <submittedName>
        <fullName evidence="1">Uncharacterized protein</fullName>
    </submittedName>
</protein>
<sequence length="464" mass="53333">MALEWEQFDSILQHEQLDSILNNQPFIVSFLDQLYTNLKELDTSNQCYEIYPQAGPLLTRASIHPFIGHDPSITKLVLSCLLEYAKLDLDPLLDNETIPKSHLWCIIRLRRLLHVATTDTSLDFVAQISARLDKQTSSSTAALNSRLLEACLGLVHEERAFPVIERCVHLALPRQSSVDPAHFDPPPQTLLPDPLLRHLAMDSALHTHAIVCWSNDLKSRLFLHYDELLDTELLDLISECIELDQYQSLQQHISQHHLLQLAITCPDLSRMLMTKLASYVVLLLDWKVVRIMQSAYRFLEAGLSCRLFAEFMPHQFDSISKFVFSGPLESTESRRNIAWCASLASIRDVWPLVRTLVEWNQTSGLWTCVLEETLAHINWIISPTRDNRESQSFSDLKSWIQSNRGKDLFYNLARLWRTLFSSNAMILSLFVISMLDHLDVDQQISLIQQVYFSSEETNANDMVM</sequence>
<evidence type="ECO:0000313" key="2">
    <source>
        <dbReference type="Proteomes" id="UP000077051"/>
    </source>
</evidence>
<dbReference type="EMBL" id="AMYB01000001">
    <property type="protein sequence ID" value="OAD07989.1"/>
    <property type="molecule type" value="Genomic_DNA"/>
</dbReference>
<evidence type="ECO:0000313" key="1">
    <source>
        <dbReference type="EMBL" id="OAD07989.1"/>
    </source>
</evidence>
<accession>A0A162RQI6</accession>
<gene>
    <name evidence="1" type="ORF">MUCCIDRAFT_104937</name>
</gene>
<dbReference type="VEuPathDB" id="FungiDB:MUCCIDRAFT_104937"/>
<dbReference type="Proteomes" id="UP000077051">
    <property type="component" value="Unassembled WGS sequence"/>
</dbReference>
<organism evidence="1 2">
    <name type="scientific">Mucor lusitanicus CBS 277.49</name>
    <dbReference type="NCBI Taxonomy" id="747725"/>
    <lineage>
        <taxon>Eukaryota</taxon>
        <taxon>Fungi</taxon>
        <taxon>Fungi incertae sedis</taxon>
        <taxon>Mucoromycota</taxon>
        <taxon>Mucoromycotina</taxon>
        <taxon>Mucoromycetes</taxon>
        <taxon>Mucorales</taxon>
        <taxon>Mucorineae</taxon>
        <taxon>Mucoraceae</taxon>
        <taxon>Mucor</taxon>
    </lineage>
</organism>
<keyword evidence="2" id="KW-1185">Reference proteome</keyword>
<reference evidence="1 2" key="1">
    <citation type="submission" date="2015-06" db="EMBL/GenBank/DDBJ databases">
        <title>Expansion of signal transduction pathways in fungi by whole-genome duplication.</title>
        <authorList>
            <consortium name="DOE Joint Genome Institute"/>
            <person name="Corrochano L.M."/>
            <person name="Kuo A."/>
            <person name="Marcet-Houben M."/>
            <person name="Polaino S."/>
            <person name="Salamov A."/>
            <person name="Villalobos J.M."/>
            <person name="Alvarez M.I."/>
            <person name="Avalos J."/>
            <person name="Benito E.P."/>
            <person name="Benoit I."/>
            <person name="Burger G."/>
            <person name="Camino L.P."/>
            <person name="Canovas D."/>
            <person name="Cerda-Olmedo E."/>
            <person name="Cheng J.-F."/>
            <person name="Dominguez A."/>
            <person name="Elias M."/>
            <person name="Eslava A.P."/>
            <person name="Glaser F."/>
            <person name="Grimwood J."/>
            <person name="Gutierrez G."/>
            <person name="Heitman J."/>
            <person name="Henrissat B."/>
            <person name="Iturriaga E.A."/>
            <person name="Lang B.F."/>
            <person name="Lavin J.L."/>
            <person name="Lee S."/>
            <person name="Li W."/>
            <person name="Lindquist E."/>
            <person name="Lopez-Garcia S."/>
            <person name="Luque E.M."/>
            <person name="Marcos A.T."/>
            <person name="Martin J."/>
            <person name="Mccluskey K."/>
            <person name="Medina H.R."/>
            <person name="Miralles-Duran A."/>
            <person name="Miyazaki A."/>
            <person name="Munoz-Torres E."/>
            <person name="Oguiza J.A."/>
            <person name="Ohm R."/>
            <person name="Olmedo M."/>
            <person name="Orejas M."/>
            <person name="Ortiz-Castellanos L."/>
            <person name="Pisabarro A.G."/>
            <person name="Rodriguez-Romero J."/>
            <person name="Ruiz-Herrera J."/>
            <person name="Ruiz-Vazquez R."/>
            <person name="Sanz C."/>
            <person name="Schackwitz W."/>
            <person name="Schmutz J."/>
            <person name="Shahriari M."/>
            <person name="Shelest E."/>
            <person name="Silva-Franco F."/>
            <person name="Soanes D."/>
            <person name="Syed K."/>
            <person name="Tagua V.G."/>
            <person name="Talbot N.J."/>
            <person name="Thon M."/>
            <person name="De Vries R.P."/>
            <person name="Wiebenga A."/>
            <person name="Yadav J.S."/>
            <person name="Braun E.L."/>
            <person name="Baker S."/>
            <person name="Garre V."/>
            <person name="Horwitz B."/>
            <person name="Torres-Martinez S."/>
            <person name="Idnurm A."/>
            <person name="Herrera-Estrella A."/>
            <person name="Gabaldon T."/>
            <person name="Grigoriev I.V."/>
        </authorList>
    </citation>
    <scope>NUCLEOTIDE SEQUENCE [LARGE SCALE GENOMIC DNA]</scope>
    <source>
        <strain evidence="1 2">CBS 277.49</strain>
    </source>
</reference>
<comment type="caution">
    <text evidence="1">The sequence shown here is derived from an EMBL/GenBank/DDBJ whole genome shotgun (WGS) entry which is preliminary data.</text>
</comment>
<dbReference type="AlphaFoldDB" id="A0A162RQI6"/>
<name>A0A162RQI6_MUCCL</name>
<proteinExistence type="predicted"/>